<organism evidence="2 3">
    <name type="scientific">Leptotrichia trevisanii</name>
    <dbReference type="NCBI Taxonomy" id="109328"/>
    <lineage>
        <taxon>Bacteria</taxon>
        <taxon>Fusobacteriati</taxon>
        <taxon>Fusobacteriota</taxon>
        <taxon>Fusobacteriia</taxon>
        <taxon>Fusobacteriales</taxon>
        <taxon>Leptotrichiaceae</taxon>
        <taxon>Leptotrichia</taxon>
    </lineage>
</organism>
<gene>
    <name evidence="2" type="ORF">JMUB3935_1555</name>
</gene>
<proteinExistence type="predicted"/>
<feature type="domain" description="IrrE N-terminal-like" evidence="1">
    <location>
        <begin position="26"/>
        <end position="76"/>
    </location>
</feature>
<evidence type="ECO:0000313" key="3">
    <source>
        <dbReference type="Proteomes" id="UP000321378"/>
    </source>
</evidence>
<dbReference type="Pfam" id="PF06114">
    <property type="entry name" value="Peptidase_M78"/>
    <property type="match status" value="1"/>
</dbReference>
<dbReference type="Proteomes" id="UP000321378">
    <property type="component" value="Chromosome"/>
</dbReference>
<sequence length="110" mass="12680">MHKTNFKKLAKTLIKKYGTDNPFKIAEHQGIKIIYSDFSSWLGLYTCIGNEKTIFINIKLPYLSKRIVCSHELGHGQQSFNEAVSIFTKLKNFCLEQAKLNMKQTNLPQL</sequence>
<dbReference type="EMBL" id="AP019840">
    <property type="protein sequence ID" value="BBM52576.1"/>
    <property type="molecule type" value="Genomic_DNA"/>
</dbReference>
<evidence type="ECO:0000313" key="2">
    <source>
        <dbReference type="EMBL" id="BBM52576.1"/>
    </source>
</evidence>
<reference evidence="2 3" key="1">
    <citation type="submission" date="2019-07" db="EMBL/GenBank/DDBJ databases">
        <title>Complete Genome Sequence of Leptotrichia trevisanii Strain JMUB3935.</title>
        <authorList>
            <person name="Watanabe S."/>
            <person name="Cui L."/>
        </authorList>
    </citation>
    <scope>NUCLEOTIDE SEQUENCE [LARGE SCALE GENOMIC DNA]</scope>
    <source>
        <strain evidence="2 3">JMUB3935</strain>
    </source>
</reference>
<dbReference type="AlphaFoldDB" id="A0A510KLM8"/>
<dbReference type="Gene3D" id="1.10.10.2910">
    <property type="match status" value="1"/>
</dbReference>
<accession>A0A510KLM8</accession>
<dbReference type="RefSeq" id="WP_146996918.1">
    <property type="nucleotide sequence ID" value="NZ_AP019840.1"/>
</dbReference>
<dbReference type="InterPro" id="IPR010359">
    <property type="entry name" value="IrrE_HExxH"/>
</dbReference>
<name>A0A510KLM8_9FUSO</name>
<protein>
    <recommendedName>
        <fullName evidence="1">IrrE N-terminal-like domain-containing protein</fullName>
    </recommendedName>
</protein>
<evidence type="ECO:0000259" key="1">
    <source>
        <dbReference type="Pfam" id="PF06114"/>
    </source>
</evidence>